<dbReference type="HOGENOM" id="CLU_2359220_0_0_1"/>
<accession>C6HCJ6</accession>
<dbReference type="STRING" id="544712.C6HCJ6"/>
<name>C6HCJ6_AJECH</name>
<protein>
    <submittedName>
        <fullName evidence="1">Uncharacterized protein</fullName>
    </submittedName>
</protein>
<dbReference type="AlphaFoldDB" id="C6HCJ6"/>
<dbReference type="Proteomes" id="UP000002624">
    <property type="component" value="Unassembled WGS sequence"/>
</dbReference>
<dbReference type="VEuPathDB" id="FungiDB:HCDG_03745"/>
<evidence type="ECO:0000313" key="1">
    <source>
        <dbReference type="EMBL" id="EER42286.1"/>
    </source>
</evidence>
<gene>
    <name evidence="1" type="ORF">HCDG_03745</name>
</gene>
<reference evidence="2" key="1">
    <citation type="submission" date="2009-05" db="EMBL/GenBank/DDBJ databases">
        <title>The genome sequence of Ajellomyces capsulatus strain H143.</title>
        <authorList>
            <person name="Champion M."/>
            <person name="Cuomo C.A."/>
            <person name="Ma L.-J."/>
            <person name="Henn M.R."/>
            <person name="Sil A."/>
            <person name="Goldman B."/>
            <person name="Young S.K."/>
            <person name="Kodira C.D."/>
            <person name="Zeng Q."/>
            <person name="Koehrsen M."/>
            <person name="Alvarado L."/>
            <person name="Berlin A.M."/>
            <person name="Borenstein D."/>
            <person name="Chen Z."/>
            <person name="Engels R."/>
            <person name="Freedman E."/>
            <person name="Gellesch M."/>
            <person name="Goldberg J."/>
            <person name="Griggs A."/>
            <person name="Gujja S."/>
            <person name="Heiman D.I."/>
            <person name="Hepburn T.A."/>
            <person name="Howarth C."/>
            <person name="Jen D."/>
            <person name="Larson L."/>
            <person name="Lewis B."/>
            <person name="Mehta T."/>
            <person name="Park D."/>
            <person name="Pearson M."/>
            <person name="Roberts A."/>
            <person name="Saif S."/>
            <person name="Shea T.D."/>
            <person name="Shenoy N."/>
            <person name="Sisk P."/>
            <person name="Stolte C."/>
            <person name="Sykes S."/>
            <person name="Walk T."/>
            <person name="White J."/>
            <person name="Yandava C."/>
            <person name="Klein B."/>
            <person name="McEwen J.G."/>
            <person name="Puccia R."/>
            <person name="Goldman G.H."/>
            <person name="Felipe M.S."/>
            <person name="Nino-Vega G."/>
            <person name="San-Blas G."/>
            <person name="Taylor J.W."/>
            <person name="Mendoza L."/>
            <person name="Galagan J.E."/>
            <person name="Nusbaum C."/>
            <person name="Birren B.W."/>
        </authorList>
    </citation>
    <scope>NUCLEOTIDE SEQUENCE [LARGE SCALE GENOMIC DNA]</scope>
    <source>
        <strain evidence="2">H143</strain>
    </source>
</reference>
<sequence>MAKGRTCQRGQMAANYLCSTNTQYAIFAKSISRGTQYLWILAKCLFESFFYVLIWQCARHGWEKLNELQRQGLDQPKDSMLREWYTGTYKKIAIYK</sequence>
<dbReference type="eggNOG" id="ENOG502S5WB">
    <property type="taxonomic scope" value="Eukaryota"/>
</dbReference>
<dbReference type="EMBL" id="GG692422">
    <property type="protein sequence ID" value="EER42286.1"/>
    <property type="molecule type" value="Genomic_DNA"/>
</dbReference>
<proteinExistence type="predicted"/>
<evidence type="ECO:0000313" key="2">
    <source>
        <dbReference type="Proteomes" id="UP000002624"/>
    </source>
</evidence>
<organism evidence="1 2">
    <name type="scientific">Ajellomyces capsulatus (strain H143)</name>
    <name type="common">Darling's disease fungus</name>
    <name type="synonym">Histoplasma capsulatum</name>
    <dbReference type="NCBI Taxonomy" id="544712"/>
    <lineage>
        <taxon>Eukaryota</taxon>
        <taxon>Fungi</taxon>
        <taxon>Dikarya</taxon>
        <taxon>Ascomycota</taxon>
        <taxon>Pezizomycotina</taxon>
        <taxon>Eurotiomycetes</taxon>
        <taxon>Eurotiomycetidae</taxon>
        <taxon>Onygenales</taxon>
        <taxon>Ajellomycetaceae</taxon>
        <taxon>Histoplasma</taxon>
    </lineage>
</organism>